<dbReference type="InterPro" id="IPR036866">
    <property type="entry name" value="RibonucZ/Hydroxyglut_hydro"/>
</dbReference>
<feature type="coiled-coil region" evidence="1">
    <location>
        <begin position="72"/>
        <end position="102"/>
    </location>
</feature>
<name>A0AAU9AK58_LYSEN</name>
<dbReference type="EMBL" id="AP014940">
    <property type="protein sequence ID" value="BAV99517.1"/>
    <property type="molecule type" value="Genomic_DNA"/>
</dbReference>
<keyword evidence="1" id="KW-0175">Coiled coil</keyword>
<dbReference type="PANTHER" id="PTHR15032">
    <property type="entry name" value="N-ACYL-PHOSPHATIDYLETHANOLAMINE-HYDROLYZING PHOSPHOLIPASE D"/>
    <property type="match status" value="1"/>
</dbReference>
<dbReference type="PANTHER" id="PTHR15032:SF4">
    <property type="entry name" value="N-ACYL-PHOSPHATIDYLETHANOLAMINE-HYDROLYZING PHOSPHOLIPASE D"/>
    <property type="match status" value="1"/>
</dbReference>
<dbReference type="GO" id="GO:0005737">
    <property type="term" value="C:cytoplasm"/>
    <property type="evidence" value="ECO:0007669"/>
    <property type="project" value="TreeGrafter"/>
</dbReference>
<feature type="domain" description="Diiron non-heme beta-hydroxylase N-terminal" evidence="3">
    <location>
        <begin position="9"/>
        <end position="242"/>
    </location>
</feature>
<accession>A0AAU9AK58</accession>
<dbReference type="InterPro" id="IPR041141">
    <property type="entry name" value="CmlA_N"/>
</dbReference>
<evidence type="ECO:0000259" key="3">
    <source>
        <dbReference type="Pfam" id="PF18456"/>
    </source>
</evidence>
<organism evidence="4 5">
    <name type="scientific">Lysobacter enzymogenes</name>
    <dbReference type="NCBI Taxonomy" id="69"/>
    <lineage>
        <taxon>Bacteria</taxon>
        <taxon>Pseudomonadati</taxon>
        <taxon>Pseudomonadota</taxon>
        <taxon>Gammaproteobacteria</taxon>
        <taxon>Lysobacterales</taxon>
        <taxon>Lysobacteraceae</taxon>
        <taxon>Lysobacter</taxon>
    </lineage>
</organism>
<dbReference type="AlphaFoldDB" id="A0AAU9AK58"/>
<dbReference type="KEGG" id="lem:LEN_4030"/>
<feature type="domain" description="Metallo-beta-lactamase" evidence="2">
    <location>
        <begin position="273"/>
        <end position="419"/>
    </location>
</feature>
<evidence type="ECO:0000313" key="4">
    <source>
        <dbReference type="EMBL" id="BAV99517.1"/>
    </source>
</evidence>
<dbReference type="SUPFAM" id="SSF56281">
    <property type="entry name" value="Metallo-hydrolase/oxidoreductase"/>
    <property type="match status" value="1"/>
</dbReference>
<dbReference type="Proteomes" id="UP000218824">
    <property type="component" value="Chromosome"/>
</dbReference>
<gene>
    <name evidence="4" type="ORF">LEN_4030</name>
</gene>
<sequence length="538" mass="61106">MHMSERELYLREDVYFEPLFNQWYAWPYLIPPVTAARYVENTHLRIMKSFVNNYQLHIIAAQEPTLTGGEFLSCSEQQVDDIKRLVERIEGQQKDLLELSAAVRELDDLLLKHTSGESLTPLYEKVPAPLRGYVELVFDREHRASFRLIEPLLYRSGLYKPQLQSLSFGSLTRVGSRPFVLSTPRLPDENHLQVEADFNAGIVDRIFKARQQPIAESELEAMFAAHPNAGGLHYRDLFTAQPPARGPRPVESGVRLEYTGHAGFLIRSPQASILIDPVIATRDPAGEHDVVGFSDLPETIDYVCLTHNHQDHVNFETLLQLRHKIGRVLVPKSNGGKLADPSLRLLLRQFGFDVTEMDECDELPVAGGRITSIPFLGEHGDLDIRSKSAWLVELEGRRMFFGADSANPDIALYTHLKRYLTDLDVYAIGMECVGAPYTWLYGALATRKVGKAIKDSRRLNGSDARQAFDVIDMVRPKRVFVYALGMEPWYKYFMGIDYNENSTQMREVALFQEQCRGIGLEAEPLFASREYEMEALPA</sequence>
<reference evidence="4 5" key="1">
    <citation type="journal article" date="2017" name="DNA Res.">
        <title>Complete genome sequence and expression profile of the commercial lytic enzyme producer Lysobacter enzymogenes M497-1.</title>
        <authorList>
            <person name="Takami H."/>
            <person name="Toyoda A."/>
            <person name="Uchiyama I."/>
            <person name="Itoh T."/>
            <person name="Takaki Y."/>
            <person name="Arai W."/>
            <person name="Nishi S."/>
            <person name="Kawai M."/>
            <person name="Shinya K."/>
            <person name="Ikeda H."/>
        </authorList>
    </citation>
    <scope>NUCLEOTIDE SEQUENCE [LARGE SCALE GENOMIC DNA]</scope>
    <source>
        <strain evidence="4 5">M497-1</strain>
    </source>
</reference>
<proteinExistence type="predicted"/>
<evidence type="ECO:0000259" key="2">
    <source>
        <dbReference type="Pfam" id="PF12706"/>
    </source>
</evidence>
<dbReference type="Gene3D" id="3.60.15.10">
    <property type="entry name" value="Ribonuclease Z/Hydroxyacylglutathione hydrolase-like"/>
    <property type="match status" value="1"/>
</dbReference>
<dbReference type="Pfam" id="PF12706">
    <property type="entry name" value="Lactamase_B_2"/>
    <property type="match status" value="1"/>
</dbReference>
<dbReference type="Pfam" id="PF18456">
    <property type="entry name" value="CmlA_N"/>
    <property type="match status" value="1"/>
</dbReference>
<dbReference type="InterPro" id="IPR001279">
    <property type="entry name" value="Metallo-B-lactamas"/>
</dbReference>
<evidence type="ECO:0000256" key="1">
    <source>
        <dbReference type="SAM" id="Coils"/>
    </source>
</evidence>
<protein>
    <submittedName>
        <fullName evidence="4">Tyrosine beta-hydroxylase</fullName>
    </submittedName>
</protein>
<evidence type="ECO:0000313" key="5">
    <source>
        <dbReference type="Proteomes" id="UP000218824"/>
    </source>
</evidence>